<evidence type="ECO:0000313" key="2">
    <source>
        <dbReference type="EMBL" id="SVC38881.1"/>
    </source>
</evidence>
<name>A0A382LVE1_9ZZZZ</name>
<dbReference type="EMBL" id="UINC01088551">
    <property type="protein sequence ID" value="SVC38881.1"/>
    <property type="molecule type" value="Genomic_DNA"/>
</dbReference>
<organism evidence="2">
    <name type="scientific">marine metagenome</name>
    <dbReference type="NCBI Taxonomy" id="408172"/>
    <lineage>
        <taxon>unclassified sequences</taxon>
        <taxon>metagenomes</taxon>
        <taxon>ecological metagenomes</taxon>
    </lineage>
</organism>
<evidence type="ECO:0000256" key="1">
    <source>
        <dbReference type="SAM" id="MobiDB-lite"/>
    </source>
</evidence>
<reference evidence="2" key="1">
    <citation type="submission" date="2018-05" db="EMBL/GenBank/DDBJ databases">
        <authorList>
            <person name="Lanie J.A."/>
            <person name="Ng W.-L."/>
            <person name="Kazmierczak K.M."/>
            <person name="Andrzejewski T.M."/>
            <person name="Davidsen T.M."/>
            <person name="Wayne K.J."/>
            <person name="Tettelin H."/>
            <person name="Glass J.I."/>
            <person name="Rusch D."/>
            <person name="Podicherti R."/>
            <person name="Tsui H.-C.T."/>
            <person name="Winkler M.E."/>
        </authorList>
    </citation>
    <scope>NUCLEOTIDE SEQUENCE</scope>
</reference>
<feature type="non-terminal residue" evidence="2">
    <location>
        <position position="41"/>
    </location>
</feature>
<sequence length="41" mass="4908">RELQSVRPRQSDSRRPGHDRRLAAYPEVTPAPRTRLQRHEM</sequence>
<feature type="compositionally biased region" description="Basic and acidic residues" evidence="1">
    <location>
        <begin position="1"/>
        <end position="22"/>
    </location>
</feature>
<proteinExistence type="predicted"/>
<feature type="non-terminal residue" evidence="2">
    <location>
        <position position="1"/>
    </location>
</feature>
<feature type="region of interest" description="Disordered" evidence="1">
    <location>
        <begin position="1"/>
        <end position="41"/>
    </location>
</feature>
<protein>
    <submittedName>
        <fullName evidence="2">Uncharacterized protein</fullName>
    </submittedName>
</protein>
<accession>A0A382LVE1</accession>
<gene>
    <name evidence="2" type="ORF">METZ01_LOCUS291735</name>
</gene>
<dbReference type="AlphaFoldDB" id="A0A382LVE1"/>